<dbReference type="RefSeq" id="WP_189190305.1">
    <property type="nucleotide sequence ID" value="NZ_BMMM01000016.1"/>
</dbReference>
<keyword evidence="2" id="KW-0812">Transmembrane</keyword>
<comment type="caution">
    <text evidence="4">The sequence shown here is derived from an EMBL/GenBank/DDBJ whole genome shotgun (WGS) entry which is preliminary data.</text>
</comment>
<dbReference type="InterPro" id="IPR011249">
    <property type="entry name" value="Metalloenz_LuxS/M16"/>
</dbReference>
<dbReference type="InterPro" id="IPR007863">
    <property type="entry name" value="Peptidase_M16_C"/>
</dbReference>
<feature type="transmembrane region" description="Helical" evidence="2">
    <location>
        <begin position="554"/>
        <end position="571"/>
    </location>
</feature>
<gene>
    <name evidence="4" type="ORF">GCM10011579_072190</name>
</gene>
<dbReference type="GO" id="GO:0046872">
    <property type="term" value="F:metal ion binding"/>
    <property type="evidence" value="ECO:0007669"/>
    <property type="project" value="InterPro"/>
</dbReference>
<evidence type="ECO:0000313" key="4">
    <source>
        <dbReference type="EMBL" id="GGN83422.1"/>
    </source>
</evidence>
<evidence type="ECO:0000313" key="5">
    <source>
        <dbReference type="Proteomes" id="UP000600365"/>
    </source>
</evidence>
<keyword evidence="2" id="KW-1133">Transmembrane helix</keyword>
<evidence type="ECO:0000256" key="1">
    <source>
        <dbReference type="SAM" id="MobiDB-lite"/>
    </source>
</evidence>
<name>A0A917YDC9_9ACTN</name>
<feature type="domain" description="Peptidase M16 C-terminal" evidence="3">
    <location>
        <begin position="231"/>
        <end position="314"/>
    </location>
</feature>
<protein>
    <recommendedName>
        <fullName evidence="3">Peptidase M16 C-terminal domain-containing protein</fullName>
    </recommendedName>
</protein>
<dbReference type="Gene3D" id="3.30.830.10">
    <property type="entry name" value="Metalloenzyme, LuxS/M16 peptidase-like"/>
    <property type="match status" value="2"/>
</dbReference>
<keyword evidence="2" id="KW-0472">Membrane</keyword>
<accession>A0A917YDC9</accession>
<dbReference type="Proteomes" id="UP000600365">
    <property type="component" value="Unassembled WGS sequence"/>
</dbReference>
<feature type="transmembrane region" description="Helical" evidence="2">
    <location>
        <begin position="520"/>
        <end position="542"/>
    </location>
</feature>
<feature type="region of interest" description="Disordered" evidence="1">
    <location>
        <begin position="489"/>
        <end position="517"/>
    </location>
</feature>
<dbReference type="EMBL" id="BMMM01000016">
    <property type="protein sequence ID" value="GGN83422.1"/>
    <property type="molecule type" value="Genomic_DNA"/>
</dbReference>
<dbReference type="SUPFAM" id="SSF63411">
    <property type="entry name" value="LuxS/MPP-like metallohydrolase"/>
    <property type="match status" value="2"/>
</dbReference>
<proteinExistence type="predicted"/>
<dbReference type="AlphaFoldDB" id="A0A917YDC9"/>
<sequence length="585" mass="62888">MTTDLHGSGLDALSDLVSHTTTQGIPTLYAPGAGEVTAGLLFRVGRADETLPTAGITHLVEHLALHRLGLSDLHYNGTTSMTYTHFQVTGDEDEVVEYLNSVCAALRDLPLDRLETEKEILRTEAAGRGGGPDSQLPLWRYGAQGYGLTSCNELGTRTLTADQVRQWAEARFTRDNAVLWITSDHVPDGLDLTLPAGTRISAPAPTSALPVTPAYIRGDDGRVVFNAVVRRSTAAAVFADVLGRALYRDLRQEGGYSYSAEADYSPRDADFATLTGYADALPQKQDAVVGGFVDTLARLRAGRIEQAELDSARAKALKAYNTPDLSAALLPSFALSLLLGHRLLTPEQGRAELHAVTVADLREVAREAWADGLLQVPGRDADWAGFTPAPQYSEAALTGTRHQSLGDERVTLSIGTEGVSLLTPGGPVSVRYDACAAMTARPDGARSLTGNDGFSVTIEPTLFRGVTPERIAAVDAAVSAAVVVRMPARDPERIPQPPESEPEPERARQRRGQGGTAGRGWTAALWFFGVLAIAWAMLGTAVTVDETGSAHTDGARIFLFWFLELPLLWQIRAMRQRRARARADC</sequence>
<evidence type="ECO:0000259" key="3">
    <source>
        <dbReference type="Pfam" id="PF05193"/>
    </source>
</evidence>
<dbReference type="Pfam" id="PF05193">
    <property type="entry name" value="Peptidase_M16_C"/>
    <property type="match status" value="1"/>
</dbReference>
<evidence type="ECO:0000256" key="2">
    <source>
        <dbReference type="SAM" id="Phobius"/>
    </source>
</evidence>
<keyword evidence="5" id="KW-1185">Reference proteome</keyword>
<reference evidence="4 5" key="1">
    <citation type="journal article" date="2014" name="Int. J. Syst. Evol. Microbiol.">
        <title>Complete genome sequence of Corynebacterium casei LMG S-19264T (=DSM 44701T), isolated from a smear-ripened cheese.</title>
        <authorList>
            <consortium name="US DOE Joint Genome Institute (JGI-PGF)"/>
            <person name="Walter F."/>
            <person name="Albersmeier A."/>
            <person name="Kalinowski J."/>
            <person name="Ruckert C."/>
        </authorList>
    </citation>
    <scope>NUCLEOTIDE SEQUENCE [LARGE SCALE GENOMIC DNA]</scope>
    <source>
        <strain evidence="4 5">CGMCC 4.7111</strain>
    </source>
</reference>
<organism evidence="4 5">
    <name type="scientific">Streptomyces albiflavescens</name>
    <dbReference type="NCBI Taxonomy" id="1623582"/>
    <lineage>
        <taxon>Bacteria</taxon>
        <taxon>Bacillati</taxon>
        <taxon>Actinomycetota</taxon>
        <taxon>Actinomycetes</taxon>
        <taxon>Kitasatosporales</taxon>
        <taxon>Streptomycetaceae</taxon>
        <taxon>Streptomyces</taxon>
    </lineage>
</organism>